<feature type="domain" description="BEACH" evidence="1">
    <location>
        <begin position="59"/>
        <end position="94"/>
    </location>
</feature>
<comment type="caution">
    <text evidence="2">The sequence shown here is derived from an EMBL/GenBank/DDBJ whole genome shotgun (WGS) entry which is preliminary data.</text>
</comment>
<organism evidence="2 3">
    <name type="scientific">Rheinheimera maricola</name>
    <dbReference type="NCBI Taxonomy" id="2793282"/>
    <lineage>
        <taxon>Bacteria</taxon>
        <taxon>Pseudomonadati</taxon>
        <taxon>Pseudomonadota</taxon>
        <taxon>Gammaproteobacteria</taxon>
        <taxon>Chromatiales</taxon>
        <taxon>Chromatiaceae</taxon>
        <taxon>Rheinheimera</taxon>
    </lineage>
</organism>
<reference evidence="2 3" key="1">
    <citation type="submission" date="2021-08" db="EMBL/GenBank/DDBJ databases">
        <title>Rheinheimera aquimaris sp. nov., isolated from seawater of the East Sea in Korea.</title>
        <authorList>
            <person name="Kim K.H."/>
            <person name="Wenting R."/>
            <person name="Kim K.R."/>
            <person name="Jeon C.O."/>
        </authorList>
    </citation>
    <scope>NUCLEOTIDE SEQUENCE [LARGE SCALE GENOMIC DNA]</scope>
    <source>
        <strain evidence="2 3">MA-13</strain>
    </source>
</reference>
<keyword evidence="3" id="KW-1185">Reference proteome</keyword>
<dbReference type="RefSeq" id="WP_205309565.1">
    <property type="nucleotide sequence ID" value="NZ_JAERPS020000002.1"/>
</dbReference>
<evidence type="ECO:0000259" key="1">
    <source>
        <dbReference type="PROSITE" id="PS50197"/>
    </source>
</evidence>
<name>A0ABS7X8A3_9GAMM</name>
<evidence type="ECO:0000313" key="2">
    <source>
        <dbReference type="EMBL" id="MBZ9611390.1"/>
    </source>
</evidence>
<dbReference type="PROSITE" id="PS50197">
    <property type="entry name" value="BEACH"/>
    <property type="match status" value="1"/>
</dbReference>
<accession>A0ABS7X8A3</accession>
<dbReference type="EMBL" id="JAERPS020000002">
    <property type="protein sequence ID" value="MBZ9611390.1"/>
    <property type="molecule type" value="Genomic_DNA"/>
</dbReference>
<dbReference type="InterPro" id="IPR000409">
    <property type="entry name" value="BEACH_dom"/>
</dbReference>
<proteinExistence type="predicted"/>
<evidence type="ECO:0000313" key="3">
    <source>
        <dbReference type="Proteomes" id="UP000663814"/>
    </source>
</evidence>
<gene>
    <name evidence="2" type="ORF">I4W93_007250</name>
</gene>
<dbReference type="Proteomes" id="UP000663814">
    <property type="component" value="Unassembled WGS sequence"/>
</dbReference>
<sequence>MKKKTAAIHVVKNCGATTGFAHQIYIVVPGTKYADANPIFVADKVDNLAVAWLGERALEISYDSARIFNFTNFWQSSEVDNFEYVIKVTLREGT</sequence>
<protein>
    <recommendedName>
        <fullName evidence="1">BEACH domain-containing protein</fullName>
    </recommendedName>
</protein>